<dbReference type="PANTHER" id="PTHR13710">
    <property type="entry name" value="DNA HELICASE RECQ FAMILY MEMBER"/>
    <property type="match status" value="1"/>
</dbReference>
<gene>
    <name evidence="7" type="ORF">D9613_009317</name>
</gene>
<comment type="catalytic activity">
    <reaction evidence="4">
        <text>Couples ATP hydrolysis with the unwinding of duplex DNA by translocating in the 3'-5' direction.</text>
        <dbReference type="EC" id="5.6.2.4"/>
    </reaction>
</comment>
<dbReference type="GO" id="GO:0005694">
    <property type="term" value="C:chromosome"/>
    <property type="evidence" value="ECO:0007669"/>
    <property type="project" value="TreeGrafter"/>
</dbReference>
<dbReference type="AlphaFoldDB" id="A0A8H4R5D2"/>
<dbReference type="GO" id="GO:0043138">
    <property type="term" value="F:3'-5' DNA helicase activity"/>
    <property type="evidence" value="ECO:0007669"/>
    <property type="project" value="UniProtKB-EC"/>
</dbReference>
<dbReference type="GO" id="GO:0000724">
    <property type="term" value="P:double-strand break repair via homologous recombination"/>
    <property type="evidence" value="ECO:0007669"/>
    <property type="project" value="TreeGrafter"/>
</dbReference>
<comment type="similarity">
    <text evidence="1">Belongs to the helicase family. RecQ subfamily.</text>
</comment>
<dbReference type="SUPFAM" id="SSF52540">
    <property type="entry name" value="P-loop containing nucleoside triphosphate hydrolases"/>
    <property type="match status" value="1"/>
</dbReference>
<proteinExistence type="inferred from homology"/>
<evidence type="ECO:0000256" key="4">
    <source>
        <dbReference type="ARBA" id="ARBA00034617"/>
    </source>
</evidence>
<evidence type="ECO:0000256" key="3">
    <source>
        <dbReference type="ARBA" id="ARBA00023235"/>
    </source>
</evidence>
<evidence type="ECO:0000259" key="6">
    <source>
        <dbReference type="PROSITE" id="PS51192"/>
    </source>
</evidence>
<dbReference type="GO" id="GO:0003677">
    <property type="term" value="F:DNA binding"/>
    <property type="evidence" value="ECO:0007669"/>
    <property type="project" value="UniProtKB-KW"/>
</dbReference>
<dbReference type="GO" id="GO:0005524">
    <property type="term" value="F:ATP binding"/>
    <property type="evidence" value="ECO:0007669"/>
    <property type="project" value="InterPro"/>
</dbReference>
<evidence type="ECO:0000256" key="1">
    <source>
        <dbReference type="ARBA" id="ARBA00005446"/>
    </source>
</evidence>
<dbReference type="PANTHER" id="PTHR13710:SF105">
    <property type="entry name" value="ATP-DEPENDENT DNA HELICASE Q1"/>
    <property type="match status" value="1"/>
</dbReference>
<reference evidence="7 8" key="1">
    <citation type="submission" date="2019-12" db="EMBL/GenBank/DDBJ databases">
        <authorList>
            <person name="Floudas D."/>
            <person name="Bentzer J."/>
            <person name="Ahren D."/>
            <person name="Johansson T."/>
            <person name="Persson P."/>
            <person name="Tunlid A."/>
        </authorList>
    </citation>
    <scope>NUCLEOTIDE SEQUENCE [LARGE SCALE GENOMIC DNA]</scope>
    <source>
        <strain evidence="7 8">CBS 102.39</strain>
    </source>
</reference>
<keyword evidence="8" id="KW-1185">Reference proteome</keyword>
<dbReference type="InterPro" id="IPR027417">
    <property type="entry name" value="P-loop_NTPase"/>
</dbReference>
<dbReference type="SMART" id="SM00487">
    <property type="entry name" value="DEXDc"/>
    <property type="match status" value="1"/>
</dbReference>
<accession>A0A8H4R5D2</accession>
<protein>
    <recommendedName>
        <fullName evidence="5">DNA 3'-5' helicase</fullName>
        <ecNumber evidence="5">5.6.2.4</ecNumber>
    </recommendedName>
</protein>
<dbReference type="Proteomes" id="UP000521872">
    <property type="component" value="Unassembled WGS sequence"/>
</dbReference>
<name>A0A8H4R5D2_9AGAR</name>
<dbReference type="InterPro" id="IPR014001">
    <property type="entry name" value="Helicase_ATP-bd"/>
</dbReference>
<keyword evidence="3" id="KW-0413">Isomerase</keyword>
<sequence length="248" mass="27966">MPEKRRWQDIEGLETVQTIVRKCLPQWDTGLRPVQLELVSAILDGDDVLCCAATGDGKSCAFSVPPIILREYNEHPGLYVAGLPTRKRPIAVVIKPTKGLAENLVHELSLLGVSAFSYYSEALTEARKTGVRLASEIKEYLRWQVIFVDPEHLTGKEWREIADSPTFRANVFSATVDEVHLINEWGLSFWLAFGTIGRFLRGRFPSSISINGLSATLEPGDPTKHVCQSLGFFYGRFKFIRRSNERRN</sequence>
<dbReference type="EMBL" id="JAACJL010000002">
    <property type="protein sequence ID" value="KAF4622465.1"/>
    <property type="molecule type" value="Genomic_DNA"/>
</dbReference>
<evidence type="ECO:0000313" key="7">
    <source>
        <dbReference type="EMBL" id="KAF4622465.1"/>
    </source>
</evidence>
<dbReference type="GO" id="GO:0005737">
    <property type="term" value="C:cytoplasm"/>
    <property type="evidence" value="ECO:0007669"/>
    <property type="project" value="TreeGrafter"/>
</dbReference>
<dbReference type="Pfam" id="PF00270">
    <property type="entry name" value="DEAD"/>
    <property type="match status" value="1"/>
</dbReference>
<dbReference type="InterPro" id="IPR011545">
    <property type="entry name" value="DEAD/DEAH_box_helicase_dom"/>
</dbReference>
<feature type="domain" description="Helicase ATP-binding" evidence="6">
    <location>
        <begin position="39"/>
        <end position="221"/>
    </location>
</feature>
<evidence type="ECO:0000256" key="5">
    <source>
        <dbReference type="ARBA" id="ARBA00034808"/>
    </source>
</evidence>
<comment type="caution">
    <text evidence="7">The sequence shown here is derived from an EMBL/GenBank/DDBJ whole genome shotgun (WGS) entry which is preliminary data.</text>
</comment>
<keyword evidence="2" id="KW-0238">DNA-binding</keyword>
<dbReference type="EC" id="5.6.2.4" evidence="5"/>
<dbReference type="GO" id="GO:0009378">
    <property type="term" value="F:four-way junction helicase activity"/>
    <property type="evidence" value="ECO:0007669"/>
    <property type="project" value="TreeGrafter"/>
</dbReference>
<organism evidence="7 8">
    <name type="scientific">Agrocybe pediades</name>
    <dbReference type="NCBI Taxonomy" id="84607"/>
    <lineage>
        <taxon>Eukaryota</taxon>
        <taxon>Fungi</taxon>
        <taxon>Dikarya</taxon>
        <taxon>Basidiomycota</taxon>
        <taxon>Agaricomycotina</taxon>
        <taxon>Agaricomycetes</taxon>
        <taxon>Agaricomycetidae</taxon>
        <taxon>Agaricales</taxon>
        <taxon>Agaricineae</taxon>
        <taxon>Strophariaceae</taxon>
        <taxon>Agrocybe</taxon>
    </lineage>
</organism>
<evidence type="ECO:0000313" key="8">
    <source>
        <dbReference type="Proteomes" id="UP000521872"/>
    </source>
</evidence>
<dbReference type="Gene3D" id="3.40.50.300">
    <property type="entry name" value="P-loop containing nucleotide triphosphate hydrolases"/>
    <property type="match status" value="1"/>
</dbReference>
<evidence type="ECO:0000256" key="2">
    <source>
        <dbReference type="ARBA" id="ARBA00023125"/>
    </source>
</evidence>
<dbReference type="PROSITE" id="PS51192">
    <property type="entry name" value="HELICASE_ATP_BIND_1"/>
    <property type="match status" value="1"/>
</dbReference>